<protein>
    <submittedName>
        <fullName evidence="1">Uncharacterized protein</fullName>
    </submittedName>
</protein>
<organism evidence="1 2">
    <name type="scientific">Legionella sainthelensi</name>
    <dbReference type="NCBI Taxonomy" id="28087"/>
    <lineage>
        <taxon>Bacteria</taxon>
        <taxon>Pseudomonadati</taxon>
        <taxon>Pseudomonadota</taxon>
        <taxon>Gammaproteobacteria</taxon>
        <taxon>Legionellales</taxon>
        <taxon>Legionellaceae</taxon>
        <taxon>Legionella</taxon>
    </lineage>
</organism>
<sequence>MAKFDEIHSVNENFKDIKSIFDYALSRKWISRAAYDLFVNRAMNQKFFLPDELTAGAAIICACMNTDLANLSIEELVCIISNSAGDNVKELKSEPNFTLLLSQQLSRIYLVKKGFNSTTAVESENESIVAKQV</sequence>
<gene>
    <name evidence="1" type="ORF">Lsai_1941</name>
</gene>
<accession>A0A0W0YIT4</accession>
<dbReference type="EMBL" id="LNYV01000030">
    <property type="protein sequence ID" value="KTD56828.1"/>
    <property type="molecule type" value="Genomic_DNA"/>
</dbReference>
<dbReference type="AlphaFoldDB" id="A0A0W0YIT4"/>
<reference evidence="1 2" key="1">
    <citation type="submission" date="2015-11" db="EMBL/GenBank/DDBJ databases">
        <title>Genomic analysis of 38 Legionella species identifies large and diverse effector repertoires.</title>
        <authorList>
            <person name="Burstein D."/>
            <person name="Amaro F."/>
            <person name="Zusman T."/>
            <person name="Lifshitz Z."/>
            <person name="Cohen O."/>
            <person name="Gilbert J.A."/>
            <person name="Pupko T."/>
            <person name="Shuman H.A."/>
            <person name="Segal G."/>
        </authorList>
    </citation>
    <scope>NUCLEOTIDE SEQUENCE [LARGE SCALE GENOMIC DNA]</scope>
    <source>
        <strain evidence="1 2">Mt.St.Helens-4</strain>
    </source>
</reference>
<dbReference type="RefSeq" id="WP_027272380.1">
    <property type="nucleotide sequence ID" value="NZ_CAAAJE010000045.1"/>
</dbReference>
<dbReference type="PATRIC" id="fig|28087.4.peg.2086"/>
<name>A0A0W0YIT4_9GAMM</name>
<evidence type="ECO:0000313" key="1">
    <source>
        <dbReference type="EMBL" id="KTD56828.1"/>
    </source>
</evidence>
<dbReference type="Proteomes" id="UP000054621">
    <property type="component" value="Unassembled WGS sequence"/>
</dbReference>
<comment type="caution">
    <text evidence="1">The sequence shown here is derived from an EMBL/GenBank/DDBJ whole genome shotgun (WGS) entry which is preliminary data.</text>
</comment>
<evidence type="ECO:0000313" key="2">
    <source>
        <dbReference type="Proteomes" id="UP000054621"/>
    </source>
</evidence>
<proteinExistence type="predicted"/>